<dbReference type="InterPro" id="IPR007630">
    <property type="entry name" value="RNA_pol_sigma70_r4"/>
</dbReference>
<dbReference type="Proteomes" id="UP000289316">
    <property type="component" value="Unassembled WGS sequence"/>
</dbReference>
<reference evidence="2 3" key="1">
    <citation type="submission" date="2018-09" db="EMBL/GenBank/DDBJ databases">
        <title>Murine metabolic-syndrome-specific gut microbial biobank.</title>
        <authorList>
            <person name="Liu C."/>
        </authorList>
    </citation>
    <scope>NUCLEOTIDE SEQUENCE [LARGE SCALE GENOMIC DNA]</scope>
    <source>
        <strain evidence="2 3">C-30</strain>
    </source>
</reference>
<evidence type="ECO:0000259" key="1">
    <source>
        <dbReference type="Pfam" id="PF04545"/>
    </source>
</evidence>
<dbReference type="GO" id="GO:0003700">
    <property type="term" value="F:DNA-binding transcription factor activity"/>
    <property type="evidence" value="ECO:0007669"/>
    <property type="project" value="InterPro"/>
</dbReference>
<dbReference type="Pfam" id="PF04545">
    <property type="entry name" value="Sigma70_r4"/>
    <property type="match status" value="1"/>
</dbReference>
<dbReference type="InterPro" id="IPR013324">
    <property type="entry name" value="RNA_pol_sigma_r3/r4-like"/>
</dbReference>
<sequence length="147" mass="17534">MAEKDFYLYIEGQPVKVSEEVYREYKHAEEKERYFMKRLKKGKFVVDPEKQTVEYVPSREASYEHLLEADWDFPAPDEPVDGAVIKAQTLETLDRALQSLTDEERELIHEIFYLEKSEREISAVYNLTQAAIHKRKKKILEKLKKFF</sequence>
<dbReference type="GO" id="GO:0006352">
    <property type="term" value="P:DNA-templated transcription initiation"/>
    <property type="evidence" value="ECO:0007669"/>
    <property type="project" value="InterPro"/>
</dbReference>
<evidence type="ECO:0000313" key="3">
    <source>
        <dbReference type="Proteomes" id="UP000289316"/>
    </source>
</evidence>
<dbReference type="Gene3D" id="1.20.140.160">
    <property type="match status" value="1"/>
</dbReference>
<evidence type="ECO:0000313" key="2">
    <source>
        <dbReference type="EMBL" id="RXV75017.1"/>
    </source>
</evidence>
<proteinExistence type="predicted"/>
<dbReference type="RefSeq" id="WP_129303230.1">
    <property type="nucleotide sequence ID" value="NZ_CP138345.1"/>
</dbReference>
<protein>
    <submittedName>
        <fullName evidence="2">Sigma-70 family RNA polymerase sigma factor</fullName>
    </submittedName>
</protein>
<name>A0A4Q2AZY9_9LACO</name>
<organism evidence="2 3">
    <name type="scientific">Ligilactobacillus murinus</name>
    <dbReference type="NCBI Taxonomy" id="1622"/>
    <lineage>
        <taxon>Bacteria</taxon>
        <taxon>Bacillati</taxon>
        <taxon>Bacillota</taxon>
        <taxon>Bacilli</taxon>
        <taxon>Lactobacillales</taxon>
        <taxon>Lactobacillaceae</taxon>
        <taxon>Ligilactobacillus</taxon>
    </lineage>
</organism>
<accession>A0A4Q2AZY9</accession>
<dbReference type="SUPFAM" id="SSF88659">
    <property type="entry name" value="Sigma3 and sigma4 domains of RNA polymerase sigma factors"/>
    <property type="match status" value="1"/>
</dbReference>
<dbReference type="EMBL" id="QZFR01000013">
    <property type="protein sequence ID" value="RXV75017.1"/>
    <property type="molecule type" value="Genomic_DNA"/>
</dbReference>
<dbReference type="OrthoDB" id="1698246at2"/>
<dbReference type="AlphaFoldDB" id="A0A4Q2AZY9"/>
<gene>
    <name evidence="2" type="ORF">D6C19_03030</name>
</gene>
<feature type="domain" description="RNA polymerase sigma-70 region 4" evidence="1">
    <location>
        <begin position="96"/>
        <end position="145"/>
    </location>
</feature>
<comment type="caution">
    <text evidence="2">The sequence shown here is derived from an EMBL/GenBank/DDBJ whole genome shotgun (WGS) entry which is preliminary data.</text>
</comment>